<dbReference type="EMBL" id="FNTX01000002">
    <property type="protein sequence ID" value="SEE69274.1"/>
    <property type="molecule type" value="Genomic_DNA"/>
</dbReference>
<dbReference type="OrthoDB" id="5066592at2"/>
<dbReference type="Proteomes" id="UP000199220">
    <property type="component" value="Unassembled WGS sequence"/>
</dbReference>
<feature type="compositionally biased region" description="Basic and acidic residues" evidence="1">
    <location>
        <begin position="87"/>
        <end position="103"/>
    </location>
</feature>
<dbReference type="Pfam" id="PF15604">
    <property type="entry name" value="Ntox15"/>
    <property type="match status" value="2"/>
</dbReference>
<evidence type="ECO:0000313" key="4">
    <source>
        <dbReference type="Proteomes" id="UP000199220"/>
    </source>
</evidence>
<feature type="compositionally biased region" description="Polar residues" evidence="1">
    <location>
        <begin position="51"/>
        <end position="64"/>
    </location>
</feature>
<feature type="domain" description="Novel toxin 15" evidence="2">
    <location>
        <begin position="156"/>
        <end position="211"/>
    </location>
</feature>
<dbReference type="STRING" id="648782.SAMN04488554_2492"/>
<evidence type="ECO:0000313" key="3">
    <source>
        <dbReference type="EMBL" id="SEE69274.1"/>
    </source>
</evidence>
<name>A0A1H5KX76_9MICO</name>
<evidence type="ECO:0000259" key="2">
    <source>
        <dbReference type="Pfam" id="PF15604"/>
    </source>
</evidence>
<protein>
    <submittedName>
        <fullName evidence="3">Novel toxin 15</fullName>
    </submittedName>
</protein>
<feature type="region of interest" description="Disordered" evidence="1">
    <location>
        <begin position="38"/>
        <end position="103"/>
    </location>
</feature>
<keyword evidence="4" id="KW-1185">Reference proteome</keyword>
<dbReference type="AlphaFoldDB" id="A0A1H5KX76"/>
<sequence>MSMARHMDEVIEALGTGSRRIARALDGRSKRQRQEILDNIRRIRDKDGDLSQRSSPNDVPTPNGDQARRLADLEAQGVLGRNGDGSYRLRDSQSSRDFEANPNHDLDEVQRQLQMQQDGMNRLTVQEFLDNRDQYELEGRTDESLQNLYRDEMAAAGYDMDGNAVLHGPDQVAGGHPYRVDGLGDSGVNSSLGAQWKSRIDALQASIQGATSGVPTDLLPHIQINVNLPLN</sequence>
<accession>A0A1H5KX76</accession>
<dbReference type="RefSeq" id="WP_089773442.1">
    <property type="nucleotide sequence ID" value="NZ_FNTX01000002.1"/>
</dbReference>
<reference evidence="4" key="1">
    <citation type="submission" date="2016-10" db="EMBL/GenBank/DDBJ databases">
        <authorList>
            <person name="Varghese N."/>
            <person name="Submissions S."/>
        </authorList>
    </citation>
    <scope>NUCLEOTIDE SEQUENCE [LARGE SCALE GENOMIC DNA]</scope>
    <source>
        <strain evidence="4">DSM 21368</strain>
    </source>
</reference>
<gene>
    <name evidence="3" type="ORF">SAMN04488554_2492</name>
</gene>
<organism evidence="3 4">
    <name type="scientific">Ruania alba</name>
    <dbReference type="NCBI Taxonomy" id="648782"/>
    <lineage>
        <taxon>Bacteria</taxon>
        <taxon>Bacillati</taxon>
        <taxon>Actinomycetota</taxon>
        <taxon>Actinomycetes</taxon>
        <taxon>Micrococcales</taxon>
        <taxon>Ruaniaceae</taxon>
        <taxon>Ruania</taxon>
    </lineage>
</organism>
<feature type="domain" description="Novel toxin 15" evidence="2">
    <location>
        <begin position="104"/>
        <end position="144"/>
    </location>
</feature>
<feature type="compositionally biased region" description="Basic and acidic residues" evidence="1">
    <location>
        <begin position="38"/>
        <end position="50"/>
    </location>
</feature>
<dbReference type="InterPro" id="IPR028949">
    <property type="entry name" value="Ntox15"/>
</dbReference>
<evidence type="ECO:0000256" key="1">
    <source>
        <dbReference type="SAM" id="MobiDB-lite"/>
    </source>
</evidence>
<proteinExistence type="predicted"/>